<dbReference type="KEGG" id="bja:bll5725"/>
<dbReference type="AlphaFoldDB" id="Q89IB4"/>
<dbReference type="HOGENOM" id="CLU_1188099_0_0_5"/>
<dbReference type="PhylomeDB" id="Q89IB4"/>
<dbReference type="InterPro" id="IPR047655">
    <property type="entry name" value="Transpos_IS630-like"/>
</dbReference>
<dbReference type="InterPro" id="IPR038717">
    <property type="entry name" value="Tc1-like_DDE_dom"/>
</dbReference>
<evidence type="ECO:0000313" key="2">
    <source>
        <dbReference type="EMBL" id="BAC50990.1"/>
    </source>
</evidence>
<evidence type="ECO:0000259" key="1">
    <source>
        <dbReference type="Pfam" id="PF13358"/>
    </source>
</evidence>
<dbReference type="Pfam" id="PF13358">
    <property type="entry name" value="DDE_3"/>
    <property type="match status" value="1"/>
</dbReference>
<dbReference type="EnsemblBacteria" id="BAC50990">
    <property type="protein sequence ID" value="BAC50990"/>
    <property type="gene ID" value="BAC50990"/>
</dbReference>
<gene>
    <name evidence="2" type="ordered locus">bll5725</name>
</gene>
<keyword evidence="3" id="KW-1185">Reference proteome</keyword>
<protein>
    <submittedName>
        <fullName evidence="2">Bll5725 protein</fullName>
    </submittedName>
</protein>
<dbReference type="InterPro" id="IPR012337">
    <property type="entry name" value="RNaseH-like_sf"/>
</dbReference>
<proteinExistence type="predicted"/>
<accession>Q89IB4</accession>
<dbReference type="EMBL" id="BA000040">
    <property type="protein sequence ID" value="BAC50990.1"/>
    <property type="molecule type" value="Genomic_DNA"/>
</dbReference>
<evidence type="ECO:0000313" key="3">
    <source>
        <dbReference type="Proteomes" id="UP000002526"/>
    </source>
</evidence>
<dbReference type="Proteomes" id="UP000002526">
    <property type="component" value="Chromosome"/>
</dbReference>
<dbReference type="InterPro" id="IPR052702">
    <property type="entry name" value="MscS-like_channel"/>
</dbReference>
<name>Q89IB4_BRADU</name>
<reference evidence="3" key="1">
    <citation type="journal article" date="2002" name="DNA Res.">
        <title>Complete genomic sequence of nitrogen-fixing symbiotic bacterium Bradyrhizobium japonicum USDA110.</title>
        <authorList>
            <person name="Kaneko T."/>
            <person name="Nakamura Y."/>
            <person name="Sato S."/>
            <person name="Minamisawa K."/>
            <person name="Uchiumi T."/>
            <person name="Sasamoto S."/>
            <person name="Watanabe A."/>
            <person name="Idesawa K."/>
            <person name="Iriguchi M."/>
            <person name="Kawashima K."/>
            <person name="Kohara M."/>
            <person name="Matsumoto M."/>
            <person name="Shimpo S."/>
            <person name="Tsuruoka H."/>
            <person name="Wada T."/>
            <person name="Yamada M."/>
            <person name="Tabata S."/>
        </authorList>
    </citation>
    <scope>NUCLEOTIDE SEQUENCE [LARGE SCALE GENOMIC DNA]</scope>
    <source>
        <strain evidence="3">JCM 10833 / BCRC 13528 / IAM 13628 / NBRC 14792 / USDA 110</strain>
    </source>
</reference>
<dbReference type="SUPFAM" id="SSF53098">
    <property type="entry name" value="Ribonuclease H-like"/>
    <property type="match status" value="1"/>
</dbReference>
<organism evidence="2 3">
    <name type="scientific">Bradyrhizobium diazoefficiens (strain JCM 10833 / BCRC 13528 / IAM 13628 / NBRC 14792 / USDA 110)</name>
    <dbReference type="NCBI Taxonomy" id="224911"/>
    <lineage>
        <taxon>Bacteria</taxon>
        <taxon>Pseudomonadati</taxon>
        <taxon>Pseudomonadota</taxon>
        <taxon>Alphaproteobacteria</taxon>
        <taxon>Hyphomicrobiales</taxon>
        <taxon>Nitrobacteraceae</taxon>
        <taxon>Bradyrhizobium</taxon>
    </lineage>
</organism>
<dbReference type="NCBIfam" id="NF033545">
    <property type="entry name" value="transpos_IS630"/>
    <property type="match status" value="1"/>
</dbReference>
<dbReference type="OrthoDB" id="2375382at2"/>
<sequence length="233" mass="26927">MSMSNMSGGSCAATRLTWWLASPGARATTRTLRPKPPMLSASMSRRRRRPLCCAWTRSPRSRLWSERRGYLKLPNGRALTGQSHDYKRHGTTTLFAALEVATGKIIATHSKRRRRVEFLDFMNSVTATFPNRKLHVILDNLNTHKKNEDWLKAHPNVQFHFTPTSASWLNQVEVWFSILQGQSLSGTSFTSLKQLQEHIDAYVNAYNDRAEPFVWTKKKVRQRRFKGRRITQL</sequence>
<dbReference type="eggNOG" id="COG3335">
    <property type="taxonomic scope" value="Bacteria"/>
</dbReference>
<dbReference type="InParanoid" id="Q89IB4"/>
<feature type="domain" description="Tc1-like transposase DDE" evidence="1">
    <location>
        <begin position="70"/>
        <end position="196"/>
    </location>
</feature>
<dbReference type="PANTHER" id="PTHR30347">
    <property type="entry name" value="POTASSIUM CHANNEL RELATED"/>
    <property type="match status" value="1"/>
</dbReference>
<dbReference type="PANTHER" id="PTHR30347:SF1">
    <property type="entry name" value="MECHANOSENSITIVE CHANNEL MSCK"/>
    <property type="match status" value="1"/>
</dbReference>